<dbReference type="GO" id="GO:0004527">
    <property type="term" value="F:exonuclease activity"/>
    <property type="evidence" value="ECO:0007669"/>
    <property type="project" value="UniProtKB-KW"/>
</dbReference>
<evidence type="ECO:0000256" key="13">
    <source>
        <dbReference type="SAM" id="Phobius"/>
    </source>
</evidence>
<organism evidence="15 16">
    <name type="scientific">Muraenolepis orangiensis</name>
    <name type="common">Patagonian moray cod</name>
    <dbReference type="NCBI Taxonomy" id="630683"/>
    <lineage>
        <taxon>Eukaryota</taxon>
        <taxon>Metazoa</taxon>
        <taxon>Chordata</taxon>
        <taxon>Craniata</taxon>
        <taxon>Vertebrata</taxon>
        <taxon>Euteleostomi</taxon>
        <taxon>Actinopterygii</taxon>
        <taxon>Neopterygii</taxon>
        <taxon>Teleostei</taxon>
        <taxon>Neoteleostei</taxon>
        <taxon>Acanthomorphata</taxon>
        <taxon>Zeiogadaria</taxon>
        <taxon>Gadariae</taxon>
        <taxon>Gadiformes</taxon>
        <taxon>Muraenolepidoidei</taxon>
        <taxon>Muraenolepididae</taxon>
        <taxon>Muraenolepis</taxon>
    </lineage>
</organism>
<dbReference type="SMART" id="SM00155">
    <property type="entry name" value="PLDc"/>
    <property type="match status" value="2"/>
</dbReference>
<proteinExistence type="inferred from homology"/>
<keyword evidence="4" id="KW-0677">Repeat</keyword>
<dbReference type="GO" id="GO:0031902">
    <property type="term" value="C:late endosome membrane"/>
    <property type="evidence" value="ECO:0007669"/>
    <property type="project" value="UniProtKB-SubCell"/>
</dbReference>
<reference evidence="15" key="1">
    <citation type="submission" date="2022-07" db="EMBL/GenBank/DDBJ databases">
        <title>Chromosome-level genome of Muraenolepis orangiensis.</title>
        <authorList>
            <person name="Kim J."/>
        </authorList>
    </citation>
    <scope>NUCLEOTIDE SEQUENCE</scope>
    <source>
        <strain evidence="15">KU_S4_2022</strain>
        <tissue evidence="15">Muscle</tissue>
    </source>
</reference>
<dbReference type="InterPro" id="IPR050874">
    <property type="entry name" value="Diverse_PLD-related"/>
</dbReference>
<dbReference type="Pfam" id="PF13918">
    <property type="entry name" value="PLDc_3"/>
    <property type="match status" value="1"/>
</dbReference>
<evidence type="ECO:0000256" key="9">
    <source>
        <dbReference type="ARBA" id="ARBA00037858"/>
    </source>
</evidence>
<keyword evidence="16" id="KW-1185">Reference proteome</keyword>
<evidence type="ECO:0000256" key="1">
    <source>
        <dbReference type="ARBA" id="ARBA00004227"/>
    </source>
</evidence>
<keyword evidence="6" id="KW-0269">Exonuclease</keyword>
<feature type="transmembrane region" description="Helical" evidence="13">
    <location>
        <begin position="26"/>
        <end position="47"/>
    </location>
</feature>
<keyword evidence="3" id="KW-0540">Nuclease</keyword>
<evidence type="ECO:0000259" key="14">
    <source>
        <dbReference type="PROSITE" id="PS50035"/>
    </source>
</evidence>
<evidence type="ECO:0000313" key="15">
    <source>
        <dbReference type="EMBL" id="KAJ3590843.1"/>
    </source>
</evidence>
<dbReference type="SUPFAM" id="SSF56024">
    <property type="entry name" value="Phospholipase D/nuclease"/>
    <property type="match status" value="2"/>
</dbReference>
<protein>
    <recommendedName>
        <fullName evidence="11">5'-3' exonuclease PLD3</fullName>
        <ecNumber evidence="10">3.1.16.1</ecNumber>
    </recommendedName>
    <alternativeName>
        <fullName evidence="12">Phospholipase D3</fullName>
    </alternativeName>
</protein>
<comment type="subcellular location">
    <subcellularLocation>
        <location evidence="9">Early endosome membrane</location>
        <topology evidence="9">Single-pass type II membrane protein</topology>
    </subcellularLocation>
    <subcellularLocation>
        <location evidence="8">Late endosome membrane</location>
        <topology evidence="8">Single-pass type II membrane protein</topology>
    </subcellularLocation>
    <subcellularLocation>
        <location evidence="1">Lysosome lumen</location>
    </subcellularLocation>
</comment>
<evidence type="ECO:0000256" key="11">
    <source>
        <dbReference type="ARBA" id="ARBA00039647"/>
    </source>
</evidence>
<dbReference type="PANTHER" id="PTHR10185">
    <property type="entry name" value="PHOSPHOLIPASE D - RELATED"/>
    <property type="match status" value="1"/>
</dbReference>
<evidence type="ECO:0000256" key="8">
    <source>
        <dbReference type="ARBA" id="ARBA00037797"/>
    </source>
</evidence>
<evidence type="ECO:0000256" key="4">
    <source>
        <dbReference type="ARBA" id="ARBA00022737"/>
    </source>
</evidence>
<evidence type="ECO:0000256" key="12">
    <source>
        <dbReference type="ARBA" id="ARBA00041681"/>
    </source>
</evidence>
<feature type="domain" description="PLD phosphodiesterase" evidence="14">
    <location>
        <begin position="410"/>
        <end position="436"/>
    </location>
</feature>
<comment type="catalytic activity">
    <reaction evidence="7">
        <text>Exonucleolytic cleavage in the 5'- to 3'-direction to yield nucleoside 3'-phosphates.</text>
        <dbReference type="EC" id="3.1.16.1"/>
    </reaction>
</comment>
<dbReference type="Proteomes" id="UP001148018">
    <property type="component" value="Unassembled WGS sequence"/>
</dbReference>
<dbReference type="Gene3D" id="3.30.870.10">
    <property type="entry name" value="Endonuclease Chain A"/>
    <property type="match status" value="2"/>
</dbReference>
<evidence type="ECO:0000256" key="5">
    <source>
        <dbReference type="ARBA" id="ARBA00022801"/>
    </source>
</evidence>
<keyword evidence="13" id="KW-0472">Membrane</keyword>
<dbReference type="InterPro" id="IPR032803">
    <property type="entry name" value="PLDc_3"/>
</dbReference>
<evidence type="ECO:0000256" key="3">
    <source>
        <dbReference type="ARBA" id="ARBA00022722"/>
    </source>
</evidence>
<evidence type="ECO:0000256" key="7">
    <source>
        <dbReference type="ARBA" id="ARBA00035759"/>
    </source>
</evidence>
<accession>A0A9Q0DM11</accession>
<comment type="caution">
    <text evidence="15">The sequence shown here is derived from an EMBL/GenBank/DDBJ whole genome shotgun (WGS) entry which is preliminary data.</text>
</comment>
<dbReference type="EC" id="3.1.16.1" evidence="10"/>
<comment type="similarity">
    <text evidence="2">Belongs to the phospholipase D family.</text>
</comment>
<dbReference type="PROSITE" id="PS50035">
    <property type="entry name" value="PLD"/>
    <property type="match status" value="2"/>
</dbReference>
<name>A0A9Q0DM11_9TELE</name>
<dbReference type="PANTHER" id="PTHR10185:SF16">
    <property type="entry name" value="5'-3' EXONUCLEASE PLD3"/>
    <property type="match status" value="1"/>
</dbReference>
<feature type="domain" description="PLD phosphodiesterase" evidence="14">
    <location>
        <begin position="196"/>
        <end position="223"/>
    </location>
</feature>
<evidence type="ECO:0000256" key="6">
    <source>
        <dbReference type="ARBA" id="ARBA00022839"/>
    </source>
</evidence>
<dbReference type="GO" id="GO:0043202">
    <property type="term" value="C:lysosomal lumen"/>
    <property type="evidence" value="ECO:0007669"/>
    <property type="project" value="UniProtKB-SubCell"/>
</dbReference>
<dbReference type="AlphaFoldDB" id="A0A9Q0DM11"/>
<evidence type="ECO:0000256" key="10">
    <source>
        <dbReference type="ARBA" id="ARBA00039059"/>
    </source>
</evidence>
<dbReference type="GO" id="GO:0031901">
    <property type="term" value="C:early endosome membrane"/>
    <property type="evidence" value="ECO:0007669"/>
    <property type="project" value="UniProtKB-SubCell"/>
</dbReference>
<dbReference type="OrthoDB" id="1923775at2759"/>
<dbReference type="EMBL" id="JANIIK010000114">
    <property type="protein sequence ID" value="KAJ3590843.1"/>
    <property type="molecule type" value="Genomic_DNA"/>
</dbReference>
<gene>
    <name evidence="15" type="ORF">NHX12_008791</name>
</gene>
<sequence length="489" mass="54829">MKTDVPYERVVVDVQRKREENSRAQMYYRCGLALASIATLLLVALTLQNLLFTRGRSSPPSPAPHPRLSLPISRTCSDPCRVVLVESIPEGLVFNSSTASPSIYQAWLNLIGEARSSLDVASFYWTLTNNDTGTHEPTADKGEEVLRRLGELAGKLPVRIAFNKPHNKHPDEWPANLKLLANHGADVRPVDMLALTTGVLHTKFWIADKKHIFIGSANMDWRSLTQVKELGAVVYNCSCLAEDLSKIFEAYWFLGQGQEIPSPWPSTFSTAYNEDTPLQLPLNGTKSSVYLSSSPPALCAEGRTADLQSVLSVMEDAREFVYIAVMNYLPTMEFSFPKRYWGEIDTQLRRVAFERRVKVRMLISHWASSQPVMIPFLRSLASVQDPKSKLDIQVRLFVVPSTPSQRKIPFARVNHNKYMVTDKLAYIGTSNWSGDYFVNTAGSALVVNQTDASPTQEPTVRAQLQAVFERDWNSAYSTPLNHNFNGLET</sequence>
<keyword evidence="13" id="KW-0812">Transmembrane</keyword>
<evidence type="ECO:0000256" key="2">
    <source>
        <dbReference type="ARBA" id="ARBA00008664"/>
    </source>
</evidence>
<keyword evidence="5" id="KW-0378">Hydrolase</keyword>
<dbReference type="InterPro" id="IPR001736">
    <property type="entry name" value="PLipase_D/transphosphatidylase"/>
</dbReference>
<keyword evidence="13" id="KW-1133">Transmembrane helix</keyword>
<evidence type="ECO:0000313" key="16">
    <source>
        <dbReference type="Proteomes" id="UP001148018"/>
    </source>
</evidence>